<keyword evidence="6" id="KW-0227">DNA damage</keyword>
<dbReference type="InterPro" id="IPR010614">
    <property type="entry name" value="RAD3-like_helicase_DEAD"/>
</dbReference>
<evidence type="ECO:0000256" key="15">
    <source>
        <dbReference type="ARBA" id="ARBA00023242"/>
    </source>
</evidence>
<keyword evidence="4" id="KW-0479">Metal-binding</keyword>
<dbReference type="Pfam" id="PF13307">
    <property type="entry name" value="Helicase_C_2"/>
    <property type="match status" value="1"/>
</dbReference>
<accession>A0AAV0H8X7</accession>
<comment type="similarity">
    <text evidence="2">Belongs to the helicase family. RAD3/XPD subfamily.</text>
</comment>
<keyword evidence="14" id="KW-0413">Isomerase</keyword>
<evidence type="ECO:0000256" key="16">
    <source>
        <dbReference type="ARBA" id="ARBA00049360"/>
    </source>
</evidence>
<evidence type="ECO:0000256" key="10">
    <source>
        <dbReference type="ARBA" id="ARBA00023004"/>
    </source>
</evidence>
<dbReference type="PANTHER" id="PTHR11472:SF47">
    <property type="entry name" value="FANCONI ANEMIA GROUP J PROTEIN"/>
    <property type="match status" value="1"/>
</dbReference>
<sequence length="1423" mass="157268">MVAQHQSPPSANQNPSSSSSKRAYHVGGISVEFPYQPYGTQLAFMGRVISTLERAQREGHCHALLESPTGTGKSLSLLCSTLAWQQTQKLKNQYANLTLSEPDPEAMIYPNPIIGHGGGFVPETKPSRNLLAGVTESTSQAAPSSKAQQMKLAPTIFYASRTHSQISQVVREYRKTGYRVPMAILASRKRYCTNETVNRSGNIDEKCKLLTKNPEGGCSYFKNVEKLKDHASLQKGGCHEVHDIEDLVKVGNVVEGCPYYAARLMAEKAQLVFCPYSYVINPIVRRAMDIDIQGAILVLDEAHNIEDIARDAVSVDLNEDALQKLQTELRQVCSGDAMIYQPLYKMTQDLLSWMERKKSKLEMREFQQFYSCWTGDQALRELQEANITQLSFPILLDCAQKTIKDATVKEAKFALLSGMSVTTLEGLFSALKYFFSRNGSHISDYQLAVQRTVKKDTKNVVTGWTHTFSLWCLNPAVVFKEITDLSLSVILTSGTLSPMNSFPSELGVNFGTCIEAPHVVNIKSQVWTAVISSSYEKYPLNASYKTASTFAFQDALGKSLEEILKVVPAGSLVFFPSYSMMGKLCKRWQETGQWSKLHAQKSLFVEPRGGNQEEFDSLLKGYYKSVSGSEKVPDRTKKGNKKADIKKNGGAFLAVCRGKVSEGIDFSDDNARVVIIVGIPFPNINDVKVHLKKKYNDTFKSTKNLISGNEWYCHQAFRALNQAAGRCIRHKNDYGAIILLDERYQEERNLAYISKWLRKSIQHHDSFDDALEGLKRFFNDAKAAVAINTPSPLLNFVVKEEKDITKDQDNRCTGESNNRWSKLSCCGQKLVAAPKCSPSANFDSIREVKPIIIEDDSESCNVIDLDRHSPKATWLAEASDSLDHAVTLVRTPELVWNRIPATGSPESSSTTAMDYGLSKIQAFTEITTPNEVTYRVQGSSICSPEKVFRISTFSPISEEDAPKVPSVNARTQKRRKLMDSALFIPQQQTDCGNTSKSGCVSLTRSHFSYTNSSERNNRWSKLGCRGQNLVDAPKCSPSANFDSKGEVKPIIIEDDSESCNVIDLDCDSPKATRLAEASESLDLEVTVVGETPELVCNGTPATGSPEPSSTTAMDYGLSKIQASTEITTPNEVTYRVQGSSICSPEKIFRISTFSPKPEADAPTVPSVNSHIQIRRKLMDSTLFTPKQESDCGNTTNSGCVSLTRSHFSDTNSSGRKQQPVSFGPAVEKRLRISCLLCKKPLGRPENDLYIGCLSTSSSKVHLLSLAKQVLESQAETISTSVPLVQADILSVDHHLCNSIRDDVPSKGIWSEEDGCVFKSVSCPFCSQPHCLGVQVMATDASNVELLNKILLFYDRLEIQTVGALGDKASKNNNHVRKNGCVGKPAAPAPIERFSFSPQQQAWWLEECKAESTEEEAKAIKGKG</sequence>
<feature type="compositionally biased region" description="Low complexity" evidence="18">
    <location>
        <begin position="1"/>
        <end position="20"/>
    </location>
</feature>
<evidence type="ECO:0000256" key="13">
    <source>
        <dbReference type="ARBA" id="ARBA00023204"/>
    </source>
</evidence>
<name>A0AAV0H8X7_9ROSI</name>
<evidence type="ECO:0000256" key="18">
    <source>
        <dbReference type="SAM" id="MobiDB-lite"/>
    </source>
</evidence>
<feature type="domain" description="Helicase ATP-binding" evidence="19">
    <location>
        <begin position="27"/>
        <end position="373"/>
    </location>
</feature>
<evidence type="ECO:0000256" key="12">
    <source>
        <dbReference type="ARBA" id="ARBA00023125"/>
    </source>
</evidence>
<dbReference type="FunFam" id="3.40.50.300:FF:000431">
    <property type="entry name" value="Regulator of telomere elongation helicase 1"/>
    <property type="match status" value="1"/>
</dbReference>
<dbReference type="InterPro" id="IPR042493">
    <property type="entry name" value="XPD_DNA_FeS"/>
</dbReference>
<keyword evidence="10" id="KW-0408">Iron</keyword>
<dbReference type="GO" id="GO:0016818">
    <property type="term" value="F:hydrolase activity, acting on acid anhydrides, in phosphorus-containing anhydrides"/>
    <property type="evidence" value="ECO:0007669"/>
    <property type="project" value="InterPro"/>
</dbReference>
<evidence type="ECO:0000259" key="19">
    <source>
        <dbReference type="PROSITE" id="PS51193"/>
    </source>
</evidence>
<evidence type="ECO:0000256" key="3">
    <source>
        <dbReference type="ARBA" id="ARBA00022485"/>
    </source>
</evidence>
<dbReference type="SMART" id="SM00491">
    <property type="entry name" value="HELICc2"/>
    <property type="match status" value="1"/>
</dbReference>
<dbReference type="InterPro" id="IPR014013">
    <property type="entry name" value="Helic_SF1/SF2_ATP-bd_DinG/Rad3"/>
</dbReference>
<evidence type="ECO:0000256" key="11">
    <source>
        <dbReference type="ARBA" id="ARBA00023014"/>
    </source>
</evidence>
<dbReference type="CDD" id="cd18788">
    <property type="entry name" value="SF2_C_XPD"/>
    <property type="match status" value="1"/>
</dbReference>
<evidence type="ECO:0000256" key="6">
    <source>
        <dbReference type="ARBA" id="ARBA00022763"/>
    </source>
</evidence>
<dbReference type="Proteomes" id="UP001154282">
    <property type="component" value="Unassembled WGS sequence"/>
</dbReference>
<dbReference type="Gene3D" id="1.10.30.20">
    <property type="entry name" value="Bacterial XPD DNA helicase, FeS cluster domain"/>
    <property type="match status" value="1"/>
</dbReference>
<dbReference type="GO" id="GO:0003678">
    <property type="term" value="F:DNA helicase activity"/>
    <property type="evidence" value="ECO:0007669"/>
    <property type="project" value="InterPro"/>
</dbReference>
<evidence type="ECO:0000256" key="2">
    <source>
        <dbReference type="ARBA" id="ARBA00009146"/>
    </source>
</evidence>
<keyword evidence="9" id="KW-0067">ATP-binding</keyword>
<dbReference type="InterPro" id="IPR006554">
    <property type="entry name" value="Helicase-like_DEXD_c2"/>
</dbReference>
<comment type="catalytic activity">
    <reaction evidence="16">
        <text>ATP + H2O = ADP + phosphate + H(+)</text>
        <dbReference type="Rhea" id="RHEA:13065"/>
        <dbReference type="ChEBI" id="CHEBI:15377"/>
        <dbReference type="ChEBI" id="CHEBI:15378"/>
        <dbReference type="ChEBI" id="CHEBI:30616"/>
        <dbReference type="ChEBI" id="CHEBI:43474"/>
        <dbReference type="ChEBI" id="CHEBI:456216"/>
    </reaction>
</comment>
<dbReference type="GO" id="GO:0005524">
    <property type="term" value="F:ATP binding"/>
    <property type="evidence" value="ECO:0007669"/>
    <property type="project" value="UniProtKB-KW"/>
</dbReference>
<keyword evidence="11" id="KW-0411">Iron-sulfur</keyword>
<evidence type="ECO:0000256" key="17">
    <source>
        <dbReference type="ARBA" id="ARBA00073810"/>
    </source>
</evidence>
<keyword evidence="21" id="KW-1185">Reference proteome</keyword>
<dbReference type="GO" id="GO:0003677">
    <property type="term" value="F:DNA binding"/>
    <property type="evidence" value="ECO:0007669"/>
    <property type="project" value="UniProtKB-KW"/>
</dbReference>
<dbReference type="GO" id="GO:0046872">
    <property type="term" value="F:metal ion binding"/>
    <property type="evidence" value="ECO:0007669"/>
    <property type="project" value="UniProtKB-KW"/>
</dbReference>
<dbReference type="SUPFAM" id="SSF52540">
    <property type="entry name" value="P-loop containing nucleoside triphosphate hydrolases"/>
    <property type="match status" value="1"/>
</dbReference>
<dbReference type="PROSITE" id="PS00690">
    <property type="entry name" value="DEAH_ATP_HELICASE"/>
    <property type="match status" value="1"/>
</dbReference>
<comment type="caution">
    <text evidence="20">The sequence shown here is derived from an EMBL/GenBank/DDBJ whole genome shotgun (WGS) entry which is preliminary data.</text>
</comment>
<evidence type="ECO:0000256" key="14">
    <source>
        <dbReference type="ARBA" id="ARBA00023235"/>
    </source>
</evidence>
<protein>
    <recommendedName>
        <fullName evidence="17">Regulator of telomere elongation helicase 1 homolog</fullName>
    </recommendedName>
</protein>
<dbReference type="GO" id="GO:1990918">
    <property type="term" value="P:double-strand break repair involved in meiotic recombination"/>
    <property type="evidence" value="ECO:0007669"/>
    <property type="project" value="TreeGrafter"/>
</dbReference>
<keyword evidence="7" id="KW-0378">Hydrolase</keyword>
<evidence type="ECO:0000256" key="4">
    <source>
        <dbReference type="ARBA" id="ARBA00022723"/>
    </source>
</evidence>
<evidence type="ECO:0000313" key="21">
    <source>
        <dbReference type="Proteomes" id="UP001154282"/>
    </source>
</evidence>
<keyword evidence="13" id="KW-0234">DNA repair</keyword>
<keyword evidence="5" id="KW-0547">Nucleotide-binding</keyword>
<keyword evidence="12" id="KW-0238">DNA-binding</keyword>
<feature type="region of interest" description="Disordered" evidence="18">
    <location>
        <begin position="1"/>
        <end position="22"/>
    </location>
</feature>
<comment type="subcellular location">
    <subcellularLocation>
        <location evidence="1">Nucleus</location>
    </subcellularLocation>
</comment>
<organism evidence="20 21">
    <name type="scientific">Linum tenue</name>
    <dbReference type="NCBI Taxonomy" id="586396"/>
    <lineage>
        <taxon>Eukaryota</taxon>
        <taxon>Viridiplantae</taxon>
        <taxon>Streptophyta</taxon>
        <taxon>Embryophyta</taxon>
        <taxon>Tracheophyta</taxon>
        <taxon>Spermatophyta</taxon>
        <taxon>Magnoliopsida</taxon>
        <taxon>eudicotyledons</taxon>
        <taxon>Gunneridae</taxon>
        <taxon>Pentapetalae</taxon>
        <taxon>rosids</taxon>
        <taxon>fabids</taxon>
        <taxon>Malpighiales</taxon>
        <taxon>Linaceae</taxon>
        <taxon>Linum</taxon>
    </lineage>
</organism>
<dbReference type="EMBL" id="CAMGYJ010000002">
    <property type="protein sequence ID" value="CAI0381662.1"/>
    <property type="molecule type" value="Genomic_DNA"/>
</dbReference>
<dbReference type="PANTHER" id="PTHR11472">
    <property type="entry name" value="DNA REPAIR DEAD HELICASE RAD3/XP-D SUBFAMILY MEMBER"/>
    <property type="match status" value="1"/>
</dbReference>
<dbReference type="SMART" id="SM00488">
    <property type="entry name" value="DEXDc2"/>
    <property type="match status" value="1"/>
</dbReference>
<keyword evidence="8" id="KW-0347">Helicase</keyword>
<dbReference type="GO" id="GO:0006289">
    <property type="term" value="P:nucleotide-excision repair"/>
    <property type="evidence" value="ECO:0007669"/>
    <property type="project" value="TreeGrafter"/>
</dbReference>
<dbReference type="InterPro" id="IPR002464">
    <property type="entry name" value="DNA/RNA_helicase_DEAH_CS"/>
</dbReference>
<evidence type="ECO:0000256" key="5">
    <source>
        <dbReference type="ARBA" id="ARBA00022741"/>
    </source>
</evidence>
<dbReference type="Pfam" id="PF06733">
    <property type="entry name" value="DEAD_2"/>
    <property type="match status" value="1"/>
</dbReference>
<dbReference type="NCBIfam" id="TIGR00604">
    <property type="entry name" value="rad3"/>
    <property type="match status" value="1"/>
</dbReference>
<evidence type="ECO:0000256" key="7">
    <source>
        <dbReference type="ARBA" id="ARBA00022801"/>
    </source>
</evidence>
<dbReference type="InterPro" id="IPR045028">
    <property type="entry name" value="DinG/Rad3-like"/>
</dbReference>
<keyword evidence="15" id="KW-0539">Nucleus</keyword>
<evidence type="ECO:0000256" key="9">
    <source>
        <dbReference type="ARBA" id="ARBA00022840"/>
    </source>
</evidence>
<evidence type="ECO:0000313" key="20">
    <source>
        <dbReference type="EMBL" id="CAI0381662.1"/>
    </source>
</evidence>
<dbReference type="PROSITE" id="PS51193">
    <property type="entry name" value="HELICASE_ATP_BIND_2"/>
    <property type="match status" value="1"/>
</dbReference>
<evidence type="ECO:0000256" key="1">
    <source>
        <dbReference type="ARBA" id="ARBA00004123"/>
    </source>
</evidence>
<evidence type="ECO:0000256" key="8">
    <source>
        <dbReference type="ARBA" id="ARBA00022806"/>
    </source>
</evidence>
<dbReference type="GO" id="GO:0005634">
    <property type="term" value="C:nucleus"/>
    <property type="evidence" value="ECO:0007669"/>
    <property type="project" value="UniProtKB-SubCell"/>
</dbReference>
<reference evidence="20" key="1">
    <citation type="submission" date="2022-08" db="EMBL/GenBank/DDBJ databases">
        <authorList>
            <person name="Gutierrez-Valencia J."/>
        </authorList>
    </citation>
    <scope>NUCLEOTIDE SEQUENCE</scope>
</reference>
<dbReference type="GO" id="GO:0051539">
    <property type="term" value="F:4 iron, 4 sulfur cluster binding"/>
    <property type="evidence" value="ECO:0007669"/>
    <property type="project" value="UniProtKB-KW"/>
</dbReference>
<dbReference type="InterPro" id="IPR006555">
    <property type="entry name" value="ATP-dep_Helicase_C"/>
</dbReference>
<dbReference type="Gene3D" id="1.10.275.40">
    <property type="match status" value="1"/>
</dbReference>
<dbReference type="InterPro" id="IPR013020">
    <property type="entry name" value="Rad3/Chl1-like"/>
</dbReference>
<dbReference type="InterPro" id="IPR027417">
    <property type="entry name" value="P-loop_NTPase"/>
</dbReference>
<dbReference type="Gene3D" id="3.40.50.300">
    <property type="entry name" value="P-loop containing nucleotide triphosphate hydrolases"/>
    <property type="match status" value="3"/>
</dbReference>
<gene>
    <name evidence="20" type="ORF">LITE_LOCUS3244</name>
</gene>
<keyword evidence="3" id="KW-0004">4Fe-4S</keyword>
<proteinExistence type="inferred from homology"/>